<keyword evidence="3" id="KW-1185">Reference proteome</keyword>
<proteinExistence type="predicted"/>
<accession>A0A9D4E3A6</accession>
<reference evidence="2" key="1">
    <citation type="journal article" date="2019" name="bioRxiv">
        <title>The Genome of the Zebra Mussel, Dreissena polymorpha: A Resource for Invasive Species Research.</title>
        <authorList>
            <person name="McCartney M.A."/>
            <person name="Auch B."/>
            <person name="Kono T."/>
            <person name="Mallez S."/>
            <person name="Zhang Y."/>
            <person name="Obille A."/>
            <person name="Becker A."/>
            <person name="Abrahante J.E."/>
            <person name="Garbe J."/>
            <person name="Badalamenti J.P."/>
            <person name="Herman A."/>
            <person name="Mangelson H."/>
            <person name="Liachko I."/>
            <person name="Sullivan S."/>
            <person name="Sone E.D."/>
            <person name="Koren S."/>
            <person name="Silverstein K.A.T."/>
            <person name="Beckman K.B."/>
            <person name="Gohl D.M."/>
        </authorList>
    </citation>
    <scope>NUCLEOTIDE SEQUENCE</scope>
    <source>
        <strain evidence="2">Duluth1</strain>
        <tissue evidence="2">Whole animal</tissue>
    </source>
</reference>
<keyword evidence="1" id="KW-0812">Transmembrane</keyword>
<keyword evidence="1" id="KW-1133">Transmembrane helix</keyword>
<comment type="caution">
    <text evidence="2">The sequence shown here is derived from an EMBL/GenBank/DDBJ whole genome shotgun (WGS) entry which is preliminary data.</text>
</comment>
<organism evidence="2 3">
    <name type="scientific">Dreissena polymorpha</name>
    <name type="common">Zebra mussel</name>
    <name type="synonym">Mytilus polymorpha</name>
    <dbReference type="NCBI Taxonomy" id="45954"/>
    <lineage>
        <taxon>Eukaryota</taxon>
        <taxon>Metazoa</taxon>
        <taxon>Spiralia</taxon>
        <taxon>Lophotrochozoa</taxon>
        <taxon>Mollusca</taxon>
        <taxon>Bivalvia</taxon>
        <taxon>Autobranchia</taxon>
        <taxon>Heteroconchia</taxon>
        <taxon>Euheterodonta</taxon>
        <taxon>Imparidentia</taxon>
        <taxon>Neoheterodontei</taxon>
        <taxon>Myida</taxon>
        <taxon>Dreissenoidea</taxon>
        <taxon>Dreissenidae</taxon>
        <taxon>Dreissena</taxon>
    </lineage>
</organism>
<reference evidence="2" key="2">
    <citation type="submission" date="2020-11" db="EMBL/GenBank/DDBJ databases">
        <authorList>
            <person name="McCartney M.A."/>
            <person name="Auch B."/>
            <person name="Kono T."/>
            <person name="Mallez S."/>
            <person name="Becker A."/>
            <person name="Gohl D.M."/>
            <person name="Silverstein K.A.T."/>
            <person name="Koren S."/>
            <person name="Bechman K.B."/>
            <person name="Herman A."/>
            <person name="Abrahante J.E."/>
            <person name="Garbe J."/>
        </authorList>
    </citation>
    <scope>NUCLEOTIDE SEQUENCE</scope>
    <source>
        <strain evidence="2">Duluth1</strain>
        <tissue evidence="2">Whole animal</tissue>
    </source>
</reference>
<keyword evidence="1" id="KW-0472">Membrane</keyword>
<name>A0A9D4E3A6_DREPO</name>
<dbReference type="Proteomes" id="UP000828390">
    <property type="component" value="Unassembled WGS sequence"/>
</dbReference>
<dbReference type="EMBL" id="JAIWYP010000009">
    <property type="protein sequence ID" value="KAH3771641.1"/>
    <property type="molecule type" value="Genomic_DNA"/>
</dbReference>
<protein>
    <submittedName>
        <fullName evidence="2">Uncharacterized protein</fullName>
    </submittedName>
</protein>
<dbReference type="AlphaFoldDB" id="A0A9D4E3A6"/>
<evidence type="ECO:0000256" key="1">
    <source>
        <dbReference type="SAM" id="Phobius"/>
    </source>
</evidence>
<sequence length="55" mass="5617">MLRYMSVTIAGTIVVIGHGIVVTGTIIVAIGDFAGRYKSVTIAGTIVARGNIVIG</sequence>
<evidence type="ECO:0000313" key="2">
    <source>
        <dbReference type="EMBL" id="KAH3771641.1"/>
    </source>
</evidence>
<evidence type="ECO:0000313" key="3">
    <source>
        <dbReference type="Proteomes" id="UP000828390"/>
    </source>
</evidence>
<gene>
    <name evidence="2" type="ORF">DPMN_172967</name>
</gene>
<feature type="transmembrane region" description="Helical" evidence="1">
    <location>
        <begin position="6"/>
        <end position="30"/>
    </location>
</feature>